<dbReference type="WBParaSite" id="PDA_v2.g2406.t1">
    <property type="protein sequence ID" value="PDA_v2.g2406.t1"/>
    <property type="gene ID" value="PDA_v2.g2406"/>
</dbReference>
<evidence type="ECO:0000313" key="5">
    <source>
        <dbReference type="WBParaSite" id="PDA_v2.g2406.t1"/>
    </source>
</evidence>
<dbReference type="Pfam" id="PF01876">
    <property type="entry name" value="RNase_P_p30"/>
    <property type="match status" value="1"/>
</dbReference>
<protein>
    <submittedName>
        <fullName evidence="5">Uncharacterized protein</fullName>
    </submittedName>
</protein>
<organism evidence="4 5">
    <name type="scientific">Panagrolaimus davidi</name>
    <dbReference type="NCBI Taxonomy" id="227884"/>
    <lineage>
        <taxon>Eukaryota</taxon>
        <taxon>Metazoa</taxon>
        <taxon>Ecdysozoa</taxon>
        <taxon>Nematoda</taxon>
        <taxon>Chromadorea</taxon>
        <taxon>Rhabditida</taxon>
        <taxon>Tylenchina</taxon>
        <taxon>Panagrolaimomorpha</taxon>
        <taxon>Panagrolaimoidea</taxon>
        <taxon>Panagrolaimidae</taxon>
        <taxon>Panagrolaimus</taxon>
    </lineage>
</organism>
<dbReference type="Gene3D" id="3.20.20.140">
    <property type="entry name" value="Metal-dependent hydrolases"/>
    <property type="match status" value="1"/>
</dbReference>
<dbReference type="SUPFAM" id="SSF89550">
    <property type="entry name" value="PHP domain-like"/>
    <property type="match status" value="1"/>
</dbReference>
<dbReference type="GO" id="GO:0003723">
    <property type="term" value="F:RNA binding"/>
    <property type="evidence" value="ECO:0007669"/>
    <property type="project" value="TreeGrafter"/>
</dbReference>
<comment type="subcellular location">
    <subcellularLocation>
        <location evidence="1">Nucleus</location>
    </subcellularLocation>
</comment>
<dbReference type="PANTHER" id="PTHR13031">
    <property type="entry name" value="RIBONUCLEASE P SUBUNIT P30"/>
    <property type="match status" value="1"/>
</dbReference>
<reference evidence="5" key="1">
    <citation type="submission" date="2022-11" db="UniProtKB">
        <authorList>
            <consortium name="WormBaseParasite"/>
        </authorList>
    </citation>
    <scope>IDENTIFICATION</scope>
</reference>
<dbReference type="GO" id="GO:0008033">
    <property type="term" value="P:tRNA processing"/>
    <property type="evidence" value="ECO:0007669"/>
    <property type="project" value="UniProtKB-KW"/>
</dbReference>
<keyword evidence="3" id="KW-0819">tRNA processing</keyword>
<dbReference type="Proteomes" id="UP000887578">
    <property type="component" value="Unplaced"/>
</dbReference>
<evidence type="ECO:0000256" key="1">
    <source>
        <dbReference type="ARBA" id="ARBA00004123"/>
    </source>
</evidence>
<evidence type="ECO:0000256" key="2">
    <source>
        <dbReference type="ARBA" id="ARBA00007331"/>
    </source>
</evidence>
<sequence length="121" mass="13686">MENTQKGRNVFLSSGASEIIQIRGPYDVANMSCLIGLDSYKGIHLVSNTPKNILLRSQARNYTIKGAVNIADLERVPHRDKIPTEALKELLKVEEFQKQAEQENCGEKVKEEIEEVKMEVE</sequence>
<dbReference type="AlphaFoldDB" id="A0A914QA54"/>
<dbReference type="PANTHER" id="PTHR13031:SF0">
    <property type="entry name" value="RIBONUCLEASE P PROTEIN SUBUNIT P30"/>
    <property type="match status" value="1"/>
</dbReference>
<dbReference type="InterPro" id="IPR016195">
    <property type="entry name" value="Pol/histidinol_Pase-like"/>
</dbReference>
<accession>A0A914QA54</accession>
<keyword evidence="4" id="KW-1185">Reference proteome</keyword>
<evidence type="ECO:0000256" key="3">
    <source>
        <dbReference type="ARBA" id="ARBA00022694"/>
    </source>
</evidence>
<dbReference type="InterPro" id="IPR002738">
    <property type="entry name" value="RNase_P_p30"/>
</dbReference>
<evidence type="ECO:0000313" key="4">
    <source>
        <dbReference type="Proteomes" id="UP000887578"/>
    </source>
</evidence>
<name>A0A914QA54_9BILA</name>
<comment type="similarity">
    <text evidence="2">Belongs to the eukaryotic/archaeal RNase P protein component 3 family.</text>
</comment>
<dbReference type="GO" id="GO:0005634">
    <property type="term" value="C:nucleus"/>
    <property type="evidence" value="ECO:0007669"/>
    <property type="project" value="UniProtKB-SubCell"/>
</dbReference>
<proteinExistence type="inferred from homology"/>